<dbReference type="PANTHER" id="PTHR43433:SF8">
    <property type="entry name" value="BIFUNCTIONAL LIPASE_ADENYLATE CYCLASE LIPJ"/>
    <property type="match status" value="1"/>
</dbReference>
<dbReference type="SUPFAM" id="SSF46894">
    <property type="entry name" value="C-terminal effector domain of the bipartite response regulators"/>
    <property type="match status" value="1"/>
</dbReference>
<dbReference type="InterPro" id="IPR000073">
    <property type="entry name" value="AB_hydrolase_1"/>
</dbReference>
<dbReference type="Proteomes" id="UP001501468">
    <property type="component" value="Unassembled WGS sequence"/>
</dbReference>
<reference evidence="3" key="1">
    <citation type="journal article" date="2019" name="Int. J. Syst. Evol. Microbiol.">
        <title>The Global Catalogue of Microorganisms (GCM) 10K type strain sequencing project: providing services to taxonomists for standard genome sequencing and annotation.</title>
        <authorList>
            <consortium name="The Broad Institute Genomics Platform"/>
            <consortium name="The Broad Institute Genome Sequencing Center for Infectious Disease"/>
            <person name="Wu L."/>
            <person name="Ma J."/>
        </authorList>
    </citation>
    <scope>NUCLEOTIDE SEQUENCE [LARGE SCALE GENOMIC DNA]</scope>
    <source>
        <strain evidence="3">JCM 17125</strain>
    </source>
</reference>
<dbReference type="PROSITE" id="PS50043">
    <property type="entry name" value="HTH_LUXR_2"/>
    <property type="match status" value="1"/>
</dbReference>
<dbReference type="RefSeq" id="WP_344942306.1">
    <property type="nucleotide sequence ID" value="NZ_BAABDC010000001.1"/>
</dbReference>
<sequence length="339" mass="36083">MAAQRLGMAPLRDGGRVAYAVTGSGLFLVVAPGWLSHLEMGWAIPAERMFHEALSSGRTLVRYDRPGCGLSDSYDGPRTMALELATIAAVTSAVGADRFDLLGWSLGAAAAAQWAAERPETVSRLVLYGGWPNGASIGDADSRQHVLGLLATHWGLGSDLLTEVFAPDADPGTRRTLARYQRAASSAETAVALLRLAYELDVRPQLGHVQAPTLVLHRRGDRAAPPAGGRAVAGSIPGAELVELEGRSHLPAIGDAQSVVDQVRRFLGLPALRRAVPTGLTARQTEVAALVAEGLTNRQIADRLGVSERSAESHLERIRLRLGFSSRAQVAVWYVAQTR</sequence>
<name>A0ABP7CVA3_9MICO</name>
<dbReference type="EMBL" id="BAABDC010000001">
    <property type="protein sequence ID" value="GAA3695212.1"/>
    <property type="molecule type" value="Genomic_DNA"/>
</dbReference>
<dbReference type="InterPro" id="IPR016032">
    <property type="entry name" value="Sig_transdc_resp-reg_C-effctor"/>
</dbReference>
<dbReference type="InterPro" id="IPR050471">
    <property type="entry name" value="AB_hydrolase"/>
</dbReference>
<dbReference type="InterPro" id="IPR000792">
    <property type="entry name" value="Tscrpt_reg_LuxR_C"/>
</dbReference>
<dbReference type="CDD" id="cd06170">
    <property type="entry name" value="LuxR_C_like"/>
    <property type="match status" value="1"/>
</dbReference>
<gene>
    <name evidence="2" type="ORF">GCM10022399_09650</name>
</gene>
<dbReference type="PRINTS" id="PR00038">
    <property type="entry name" value="HTHLUXR"/>
</dbReference>
<dbReference type="Pfam" id="PF12697">
    <property type="entry name" value="Abhydrolase_6"/>
    <property type="match status" value="1"/>
</dbReference>
<proteinExistence type="predicted"/>
<dbReference type="PRINTS" id="PR00111">
    <property type="entry name" value="ABHYDROLASE"/>
</dbReference>
<evidence type="ECO:0000259" key="1">
    <source>
        <dbReference type="PROSITE" id="PS50043"/>
    </source>
</evidence>
<dbReference type="Gene3D" id="3.40.50.1820">
    <property type="entry name" value="alpha/beta hydrolase"/>
    <property type="match status" value="1"/>
</dbReference>
<comment type="caution">
    <text evidence="2">The sequence shown here is derived from an EMBL/GenBank/DDBJ whole genome shotgun (WGS) entry which is preliminary data.</text>
</comment>
<evidence type="ECO:0000313" key="3">
    <source>
        <dbReference type="Proteomes" id="UP001501468"/>
    </source>
</evidence>
<dbReference type="Pfam" id="PF00196">
    <property type="entry name" value="GerE"/>
    <property type="match status" value="1"/>
</dbReference>
<accession>A0ABP7CVA3</accession>
<protein>
    <submittedName>
        <fullName evidence="2">Alpha/beta fold hydrolase</fullName>
    </submittedName>
</protein>
<dbReference type="SMART" id="SM00421">
    <property type="entry name" value="HTH_LUXR"/>
    <property type="match status" value="1"/>
</dbReference>
<dbReference type="Gene3D" id="1.10.10.10">
    <property type="entry name" value="Winged helix-like DNA-binding domain superfamily/Winged helix DNA-binding domain"/>
    <property type="match status" value="1"/>
</dbReference>
<dbReference type="InterPro" id="IPR036388">
    <property type="entry name" value="WH-like_DNA-bd_sf"/>
</dbReference>
<keyword evidence="3" id="KW-1185">Reference proteome</keyword>
<feature type="domain" description="HTH luxR-type" evidence="1">
    <location>
        <begin position="273"/>
        <end position="338"/>
    </location>
</feature>
<dbReference type="InterPro" id="IPR029058">
    <property type="entry name" value="AB_hydrolase_fold"/>
</dbReference>
<evidence type="ECO:0000313" key="2">
    <source>
        <dbReference type="EMBL" id="GAA3695212.1"/>
    </source>
</evidence>
<organism evidence="2 3">
    <name type="scientific">Terrabacter ginsenosidimutans</name>
    <dbReference type="NCBI Taxonomy" id="490575"/>
    <lineage>
        <taxon>Bacteria</taxon>
        <taxon>Bacillati</taxon>
        <taxon>Actinomycetota</taxon>
        <taxon>Actinomycetes</taxon>
        <taxon>Micrococcales</taxon>
        <taxon>Intrasporangiaceae</taxon>
        <taxon>Terrabacter</taxon>
    </lineage>
</organism>
<dbReference type="PANTHER" id="PTHR43433">
    <property type="entry name" value="HYDROLASE, ALPHA/BETA FOLD FAMILY PROTEIN"/>
    <property type="match status" value="1"/>
</dbReference>
<keyword evidence="2" id="KW-0378">Hydrolase</keyword>
<dbReference type="GO" id="GO:0016787">
    <property type="term" value="F:hydrolase activity"/>
    <property type="evidence" value="ECO:0007669"/>
    <property type="project" value="UniProtKB-KW"/>
</dbReference>
<dbReference type="SUPFAM" id="SSF53474">
    <property type="entry name" value="alpha/beta-Hydrolases"/>
    <property type="match status" value="1"/>
</dbReference>